<protein>
    <submittedName>
        <fullName evidence="2">Uncharacterized protein</fullName>
    </submittedName>
</protein>
<dbReference type="AlphaFoldDB" id="A0A0X3NG49"/>
<dbReference type="EMBL" id="GEEE01024254">
    <property type="protein sequence ID" value="JAP38971.1"/>
    <property type="molecule type" value="Transcribed_RNA"/>
</dbReference>
<name>A0A0X3NG49_SCHSO</name>
<sequence length="117" mass="13300">MKTYGKTSPVKPYHHISSSAPEPQTRPSLITHHNHALITSHTSENHALWLLKVASMHSCAFEIRVVLSRLRVRQQWILIWPLWHSHTLEARVSLSPAPFESNPGRPGRLCCTRRGAV</sequence>
<feature type="region of interest" description="Disordered" evidence="1">
    <location>
        <begin position="1"/>
        <end position="27"/>
    </location>
</feature>
<reference evidence="2" key="1">
    <citation type="submission" date="2016-01" db="EMBL/GenBank/DDBJ databases">
        <title>Reference transcriptome for the parasite Schistocephalus solidus: insights into the molecular evolution of parasitism.</title>
        <authorList>
            <person name="Hebert F.O."/>
            <person name="Grambauer S."/>
            <person name="Barber I."/>
            <person name="Landry C.R."/>
            <person name="Aubin-Horth N."/>
        </authorList>
    </citation>
    <scope>NUCLEOTIDE SEQUENCE</scope>
</reference>
<feature type="compositionally biased region" description="Polar residues" evidence="1">
    <location>
        <begin position="16"/>
        <end position="27"/>
    </location>
</feature>
<proteinExistence type="predicted"/>
<accession>A0A0X3NG49</accession>
<evidence type="ECO:0000313" key="2">
    <source>
        <dbReference type="EMBL" id="JAP38971.1"/>
    </source>
</evidence>
<gene>
    <name evidence="2" type="ORF">TR113801</name>
</gene>
<organism evidence="2">
    <name type="scientific">Schistocephalus solidus</name>
    <name type="common">Tapeworm</name>
    <dbReference type="NCBI Taxonomy" id="70667"/>
    <lineage>
        <taxon>Eukaryota</taxon>
        <taxon>Metazoa</taxon>
        <taxon>Spiralia</taxon>
        <taxon>Lophotrochozoa</taxon>
        <taxon>Platyhelminthes</taxon>
        <taxon>Cestoda</taxon>
        <taxon>Eucestoda</taxon>
        <taxon>Diphyllobothriidea</taxon>
        <taxon>Diphyllobothriidae</taxon>
        <taxon>Schistocephalus</taxon>
    </lineage>
</organism>
<evidence type="ECO:0000256" key="1">
    <source>
        <dbReference type="SAM" id="MobiDB-lite"/>
    </source>
</evidence>
<dbReference type="EMBL" id="GEEE01013724">
    <property type="protein sequence ID" value="JAP49501.1"/>
    <property type="molecule type" value="Transcribed_RNA"/>
</dbReference>